<evidence type="ECO:0000256" key="1">
    <source>
        <dbReference type="SAM" id="MobiDB-lite"/>
    </source>
</evidence>
<dbReference type="SUPFAM" id="SSF63380">
    <property type="entry name" value="Riboflavin synthase domain-like"/>
    <property type="match status" value="1"/>
</dbReference>
<protein>
    <submittedName>
        <fullName evidence="3">Siderophore-interacting protein</fullName>
    </submittedName>
</protein>
<dbReference type="InterPro" id="IPR017927">
    <property type="entry name" value="FAD-bd_FR_type"/>
</dbReference>
<feature type="compositionally biased region" description="Basic and acidic residues" evidence="1">
    <location>
        <begin position="294"/>
        <end position="311"/>
    </location>
</feature>
<feature type="region of interest" description="Disordered" evidence="1">
    <location>
        <begin position="289"/>
        <end position="311"/>
    </location>
</feature>
<dbReference type="Proteomes" id="UP000677152">
    <property type="component" value="Chromosome"/>
</dbReference>
<dbReference type="Pfam" id="PF04954">
    <property type="entry name" value="SIP"/>
    <property type="match status" value="1"/>
</dbReference>
<dbReference type="Pfam" id="PF08021">
    <property type="entry name" value="FAD_binding_9"/>
    <property type="match status" value="1"/>
</dbReference>
<dbReference type="AlphaFoldDB" id="A0AA45R591"/>
<dbReference type="EMBL" id="CP073249">
    <property type="protein sequence ID" value="QUF05717.1"/>
    <property type="molecule type" value="Genomic_DNA"/>
</dbReference>
<evidence type="ECO:0000259" key="2">
    <source>
        <dbReference type="PROSITE" id="PS51384"/>
    </source>
</evidence>
<evidence type="ECO:0000313" key="4">
    <source>
        <dbReference type="Proteomes" id="UP000677152"/>
    </source>
</evidence>
<dbReference type="Gene3D" id="2.40.30.10">
    <property type="entry name" value="Translation factors"/>
    <property type="match status" value="1"/>
</dbReference>
<reference evidence="3" key="1">
    <citation type="submission" date="2021-04" db="EMBL/GenBank/DDBJ databases">
        <title>Genomic sequence of Actinosynnema pretiosum subsp. pretiosum ATCC 31280 (C-14919).</title>
        <authorList>
            <person name="Bai L."/>
            <person name="Wang X."/>
            <person name="Xiao Y."/>
        </authorList>
    </citation>
    <scope>NUCLEOTIDE SEQUENCE</scope>
    <source>
        <strain evidence="3">ATCC 31280</strain>
    </source>
</reference>
<dbReference type="InterPro" id="IPR039261">
    <property type="entry name" value="FNR_nucleotide-bd"/>
</dbReference>
<dbReference type="CDD" id="cd06193">
    <property type="entry name" value="siderophore_interacting"/>
    <property type="match status" value="1"/>
</dbReference>
<gene>
    <name evidence="3" type="ORF">KCV87_06415</name>
</gene>
<dbReference type="InterPro" id="IPR013113">
    <property type="entry name" value="SIP_FAD-bd"/>
</dbReference>
<proteinExistence type="predicted"/>
<sequence>MSGAAGRPRRVDHRHRHHERIAEVRAGKAGGAEKVGYPIRVRAAEVVRTAPLGSGLIRVTLGGPGTEGFEAHSPDEHVKLVFPDERGELRLPEPNGDMLRWPRPAPVSREYTVRRYDPVSGELDVDVALHAGGLGSDWALAAKPGDVVHVAGPPGGLIVPHDYDRYLLAGDITALPAIARWLEELPRTAAGWAFVEVADAGEEIELSAPEDVRVHWLHRGDVPPGSSDVLERAVRTVARPEGTRLYAWIAGEAGVIKPLRRWVREELGLSTEDYDITGYWKRGVADFDEDDEHEQPGHGHHEHDHGDGPAS</sequence>
<dbReference type="InterPro" id="IPR017938">
    <property type="entry name" value="Riboflavin_synthase-like_b-brl"/>
</dbReference>
<dbReference type="InterPro" id="IPR007037">
    <property type="entry name" value="SIP_rossman_dom"/>
</dbReference>
<accession>A0AA45R591</accession>
<dbReference type="GO" id="GO:0016491">
    <property type="term" value="F:oxidoreductase activity"/>
    <property type="evidence" value="ECO:0007669"/>
    <property type="project" value="InterPro"/>
</dbReference>
<dbReference type="Gene3D" id="3.40.50.80">
    <property type="entry name" value="Nucleotide-binding domain of ferredoxin-NADP reductase (FNR) module"/>
    <property type="match status" value="1"/>
</dbReference>
<feature type="domain" description="FAD-binding FR-type" evidence="2">
    <location>
        <begin position="39"/>
        <end position="160"/>
    </location>
</feature>
<dbReference type="PANTHER" id="PTHR30157">
    <property type="entry name" value="FERRIC REDUCTASE, NADPH-DEPENDENT"/>
    <property type="match status" value="1"/>
</dbReference>
<dbReference type="PROSITE" id="PS51384">
    <property type="entry name" value="FAD_FR"/>
    <property type="match status" value="1"/>
</dbReference>
<dbReference type="PANTHER" id="PTHR30157:SF0">
    <property type="entry name" value="NADPH-DEPENDENT FERRIC-CHELATE REDUCTASE"/>
    <property type="match status" value="1"/>
</dbReference>
<organism evidence="3 4">
    <name type="scientific">Actinosynnema pretiosum subsp. pretiosum</name>
    <dbReference type="NCBI Taxonomy" id="103721"/>
    <lineage>
        <taxon>Bacteria</taxon>
        <taxon>Bacillati</taxon>
        <taxon>Actinomycetota</taxon>
        <taxon>Actinomycetes</taxon>
        <taxon>Pseudonocardiales</taxon>
        <taxon>Pseudonocardiaceae</taxon>
        <taxon>Actinosynnema</taxon>
    </lineage>
</organism>
<dbReference type="InterPro" id="IPR039374">
    <property type="entry name" value="SIP_fam"/>
</dbReference>
<name>A0AA45R591_9PSEU</name>
<evidence type="ECO:0000313" key="3">
    <source>
        <dbReference type="EMBL" id="QUF05717.1"/>
    </source>
</evidence>